<evidence type="ECO:0000313" key="2">
    <source>
        <dbReference type="Proteomes" id="UP000182412"/>
    </source>
</evidence>
<organism evidence="1 2">
    <name type="scientific">Selenomonas ruminantium</name>
    <dbReference type="NCBI Taxonomy" id="971"/>
    <lineage>
        <taxon>Bacteria</taxon>
        <taxon>Bacillati</taxon>
        <taxon>Bacillota</taxon>
        <taxon>Negativicutes</taxon>
        <taxon>Selenomonadales</taxon>
        <taxon>Selenomonadaceae</taxon>
        <taxon>Selenomonas</taxon>
    </lineage>
</organism>
<sequence length="46" mass="5227">MNYKDHIEGKESNKRILWDYTQAEGEDAKEAVRALGKVFMGILVDG</sequence>
<dbReference type="RefSeq" id="WP_176756696.1">
    <property type="nucleotide sequence ID" value="NZ_FNJQ01000003.1"/>
</dbReference>
<accession>A0A1H0NIX2</accession>
<dbReference type="AlphaFoldDB" id="A0A1H0NIX2"/>
<name>A0A1H0NIX2_SELRU</name>
<gene>
    <name evidence="1" type="ORF">SAMN05216366_10393</name>
</gene>
<dbReference type="EMBL" id="FNJQ01000003">
    <property type="protein sequence ID" value="SDO92498.1"/>
    <property type="molecule type" value="Genomic_DNA"/>
</dbReference>
<protein>
    <submittedName>
        <fullName evidence="1">Uncharacterized protein</fullName>
    </submittedName>
</protein>
<evidence type="ECO:0000313" key="1">
    <source>
        <dbReference type="EMBL" id="SDO92498.1"/>
    </source>
</evidence>
<dbReference type="Proteomes" id="UP000182412">
    <property type="component" value="Unassembled WGS sequence"/>
</dbReference>
<reference evidence="1 2" key="1">
    <citation type="submission" date="2016-10" db="EMBL/GenBank/DDBJ databases">
        <authorList>
            <person name="de Groot N.N."/>
        </authorList>
    </citation>
    <scope>NUCLEOTIDE SEQUENCE [LARGE SCALE GENOMIC DNA]</scope>
    <source>
        <strain evidence="1 2">S137</strain>
    </source>
</reference>
<proteinExistence type="predicted"/>